<dbReference type="OrthoDB" id="6512918at2759"/>
<keyword evidence="5" id="KW-1185">Reference proteome</keyword>
<dbReference type="GO" id="GO:0016887">
    <property type="term" value="F:ATP hydrolysis activity"/>
    <property type="evidence" value="ECO:0007669"/>
    <property type="project" value="InterPro"/>
</dbReference>
<dbReference type="Proteomes" id="UP000236333">
    <property type="component" value="Unassembled WGS sequence"/>
</dbReference>
<feature type="domain" description="ABC transporter" evidence="3">
    <location>
        <begin position="17"/>
        <end position="252"/>
    </location>
</feature>
<gene>
    <name evidence="4" type="ORF">TSOC_010786</name>
</gene>
<evidence type="ECO:0000256" key="1">
    <source>
        <dbReference type="ARBA" id="ARBA00022741"/>
    </source>
</evidence>
<keyword evidence="2" id="KW-0067">ATP-binding</keyword>
<evidence type="ECO:0000256" key="2">
    <source>
        <dbReference type="ARBA" id="ARBA00022840"/>
    </source>
</evidence>
<sequence>MTCQENMPSTSGAGEGIGLDAVSYAYPGCAPFIKKCSLDLPRGSRCLLIGANGAGKTTLLQIVAGKYMVAKESVRVLGRSPFHDLQLTCAGQLSYLGTSWRKDVAFAGYGVPMQADISAGKMLFGVEGVDPARRARLVEMLDIDLYQRITTMSDGQKRRVQIAMGLLKPYEVLLLDEITVDLDVVGRLRLLDFFRQESEERGATILYATHIFDGLEGWVTHVAYMEEGALVKGGPVAEFHEAAATAAAAAAAGAAGPGGAGAAAAAAGGGKKLLHVVEEWLRVEREGRLARKAAAEAAGVAPVSTETAVRPQRTPYMPSKHLAFFR</sequence>
<evidence type="ECO:0000313" key="5">
    <source>
        <dbReference type="Proteomes" id="UP000236333"/>
    </source>
</evidence>
<protein>
    <submittedName>
        <fullName evidence="4">ABC transporter I family member 19</fullName>
    </submittedName>
</protein>
<dbReference type="PROSITE" id="PS50893">
    <property type="entry name" value="ABC_TRANSPORTER_2"/>
    <property type="match status" value="1"/>
</dbReference>
<dbReference type="Gene3D" id="3.40.50.300">
    <property type="entry name" value="P-loop containing nucleotide triphosphate hydrolases"/>
    <property type="match status" value="1"/>
</dbReference>
<dbReference type="InterPro" id="IPR003439">
    <property type="entry name" value="ABC_transporter-like_ATP-bd"/>
</dbReference>
<dbReference type="SUPFAM" id="SSF52540">
    <property type="entry name" value="P-loop containing nucleoside triphosphate hydrolases"/>
    <property type="match status" value="1"/>
</dbReference>
<dbReference type="InterPro" id="IPR027417">
    <property type="entry name" value="P-loop_NTPase"/>
</dbReference>
<dbReference type="PANTHER" id="PTHR43158:SF2">
    <property type="entry name" value="SKFA PEPTIDE EXPORT ATP-BINDING PROTEIN SKFE"/>
    <property type="match status" value="1"/>
</dbReference>
<dbReference type="Pfam" id="PF00005">
    <property type="entry name" value="ABC_tran"/>
    <property type="match status" value="1"/>
</dbReference>
<accession>A0A2J7ZS98</accession>
<dbReference type="EMBL" id="PGGS01000541">
    <property type="protein sequence ID" value="PNH03149.1"/>
    <property type="molecule type" value="Genomic_DNA"/>
</dbReference>
<proteinExistence type="predicted"/>
<evidence type="ECO:0000259" key="3">
    <source>
        <dbReference type="PROSITE" id="PS50893"/>
    </source>
</evidence>
<dbReference type="GO" id="GO:0005524">
    <property type="term" value="F:ATP binding"/>
    <property type="evidence" value="ECO:0007669"/>
    <property type="project" value="UniProtKB-KW"/>
</dbReference>
<dbReference type="PANTHER" id="PTHR43158">
    <property type="entry name" value="SKFA PEPTIDE EXPORT ATP-BINDING PROTEIN SKFE"/>
    <property type="match status" value="1"/>
</dbReference>
<reference evidence="4 5" key="1">
    <citation type="journal article" date="2017" name="Mol. Biol. Evol.">
        <title>The 4-celled Tetrabaena socialis nuclear genome reveals the essential components for genetic control of cell number at the origin of multicellularity in the volvocine lineage.</title>
        <authorList>
            <person name="Featherston J."/>
            <person name="Arakaki Y."/>
            <person name="Hanschen E.R."/>
            <person name="Ferris P.J."/>
            <person name="Michod R.E."/>
            <person name="Olson B.J.S.C."/>
            <person name="Nozaki H."/>
            <person name="Durand P.M."/>
        </authorList>
    </citation>
    <scope>NUCLEOTIDE SEQUENCE [LARGE SCALE GENOMIC DNA]</scope>
    <source>
        <strain evidence="4 5">NIES-571</strain>
    </source>
</reference>
<name>A0A2J7ZS98_9CHLO</name>
<dbReference type="AlphaFoldDB" id="A0A2J7ZS98"/>
<dbReference type="InterPro" id="IPR003593">
    <property type="entry name" value="AAA+_ATPase"/>
</dbReference>
<keyword evidence="1" id="KW-0547">Nucleotide-binding</keyword>
<dbReference type="SMART" id="SM00382">
    <property type="entry name" value="AAA"/>
    <property type="match status" value="1"/>
</dbReference>
<comment type="caution">
    <text evidence="4">The sequence shown here is derived from an EMBL/GenBank/DDBJ whole genome shotgun (WGS) entry which is preliminary data.</text>
</comment>
<evidence type="ECO:0000313" key="4">
    <source>
        <dbReference type="EMBL" id="PNH03149.1"/>
    </source>
</evidence>
<organism evidence="4 5">
    <name type="scientific">Tetrabaena socialis</name>
    <dbReference type="NCBI Taxonomy" id="47790"/>
    <lineage>
        <taxon>Eukaryota</taxon>
        <taxon>Viridiplantae</taxon>
        <taxon>Chlorophyta</taxon>
        <taxon>core chlorophytes</taxon>
        <taxon>Chlorophyceae</taxon>
        <taxon>CS clade</taxon>
        <taxon>Chlamydomonadales</taxon>
        <taxon>Tetrabaenaceae</taxon>
        <taxon>Tetrabaena</taxon>
    </lineage>
</organism>